<sequence length="253" mass="29343">MKKTIFLTAILGLFSLVALAQAPTPGPLGKYSAQDPTLFTEGNRLTQYIKENIIDKADPSAQRFQLSTRFIGTAYMEEDFKPGNIYFNNEDKGAYMLRYNIFSEEFETLEADGSNSIVLKTSEVKVNMDGKNYIFKYYLNNDRKEFGYFQVIKEYGTITLLRKYRKLVQEGKRAITSFDVTRPNRLVDREDYFIMINDNEIFQIKESNNKLSRAFKSRGVNLKPYLKENELNVRNEEDLLKALSYVNGQIKVD</sequence>
<dbReference type="AlphaFoldDB" id="A0A6P0UP84"/>
<protein>
    <recommendedName>
        <fullName evidence="4">Outer membrane lipoprotein-sorting protein</fullName>
    </recommendedName>
</protein>
<evidence type="ECO:0000313" key="3">
    <source>
        <dbReference type="Proteomes" id="UP000468581"/>
    </source>
</evidence>
<gene>
    <name evidence="2" type="ORF">GWK08_12690</name>
</gene>
<keyword evidence="3" id="KW-1185">Reference proteome</keyword>
<accession>A0A6P0UP84</accession>
<evidence type="ECO:0008006" key="4">
    <source>
        <dbReference type="Google" id="ProtNLM"/>
    </source>
</evidence>
<name>A0A6P0UP84_9FLAO</name>
<evidence type="ECO:0000256" key="1">
    <source>
        <dbReference type="SAM" id="SignalP"/>
    </source>
</evidence>
<reference evidence="2 3" key="1">
    <citation type="submission" date="2020-01" db="EMBL/GenBank/DDBJ databases">
        <title>Leptobacterium flavescens.</title>
        <authorList>
            <person name="Wang G."/>
        </authorList>
    </citation>
    <scope>NUCLEOTIDE SEQUENCE [LARGE SCALE GENOMIC DNA]</scope>
    <source>
        <strain evidence="2 3">KCTC 22160</strain>
    </source>
</reference>
<feature type="signal peptide" evidence="1">
    <location>
        <begin position="1"/>
        <end position="20"/>
    </location>
</feature>
<organism evidence="2 3">
    <name type="scientific">Leptobacterium flavescens</name>
    <dbReference type="NCBI Taxonomy" id="472055"/>
    <lineage>
        <taxon>Bacteria</taxon>
        <taxon>Pseudomonadati</taxon>
        <taxon>Bacteroidota</taxon>
        <taxon>Flavobacteriia</taxon>
        <taxon>Flavobacteriales</taxon>
        <taxon>Flavobacteriaceae</taxon>
        <taxon>Leptobacterium</taxon>
    </lineage>
</organism>
<keyword evidence="1" id="KW-0732">Signal</keyword>
<comment type="caution">
    <text evidence="2">The sequence shown here is derived from an EMBL/GenBank/DDBJ whole genome shotgun (WGS) entry which is preliminary data.</text>
</comment>
<evidence type="ECO:0000313" key="2">
    <source>
        <dbReference type="EMBL" id="NER14302.1"/>
    </source>
</evidence>
<dbReference type="RefSeq" id="WP_163607594.1">
    <property type="nucleotide sequence ID" value="NZ_JAABOO010000003.1"/>
</dbReference>
<proteinExistence type="predicted"/>
<dbReference type="EMBL" id="JAABOO010000003">
    <property type="protein sequence ID" value="NER14302.1"/>
    <property type="molecule type" value="Genomic_DNA"/>
</dbReference>
<feature type="chain" id="PRO_5027118130" description="Outer membrane lipoprotein-sorting protein" evidence="1">
    <location>
        <begin position="21"/>
        <end position="253"/>
    </location>
</feature>
<dbReference type="Proteomes" id="UP000468581">
    <property type="component" value="Unassembled WGS sequence"/>
</dbReference>